<keyword evidence="2" id="KW-0560">Oxidoreductase</keyword>
<dbReference type="PANTHER" id="PTHR44196">
    <property type="entry name" value="DEHYDROGENASE/REDUCTASE SDR FAMILY MEMBER 7B"/>
    <property type="match status" value="1"/>
</dbReference>
<evidence type="ECO:0000256" key="1">
    <source>
        <dbReference type="ARBA" id="ARBA00006484"/>
    </source>
</evidence>
<dbReference type="PRINTS" id="PR00081">
    <property type="entry name" value="GDHRDH"/>
</dbReference>
<dbReference type="PANTHER" id="PTHR44196:SF1">
    <property type="entry name" value="DEHYDROGENASE_REDUCTASE SDR FAMILY MEMBER 7B"/>
    <property type="match status" value="1"/>
</dbReference>
<organism evidence="3 4">
    <name type="scientific">Lacibacterium aquatile</name>
    <dbReference type="NCBI Taxonomy" id="1168082"/>
    <lineage>
        <taxon>Bacteria</taxon>
        <taxon>Pseudomonadati</taxon>
        <taxon>Pseudomonadota</taxon>
        <taxon>Alphaproteobacteria</taxon>
        <taxon>Rhodospirillales</taxon>
        <taxon>Rhodospirillaceae</taxon>
    </lineage>
</organism>
<sequence length="256" mass="26698">MSSKAIASQTGRTWLILGATSPIARAFARHVAEAGGRVLLAGRDTQELARIAGDLTIRGAPEVLALPFDAADMGSHAGFASAVKEAAPAGSLDIYLGFGVMPEQTDMEADPALALSCIAGNYSGAVSVLLHLAPHLEAGHQGRVVVVGSVAGDRGRLKNHIYGSAKAGLATFAAGLRNRLNRSGVTVTTVKPGFLDTGMTWGLPGIFLAAAPEDAARAMLKAALKGKEVVYVPFFWELIMLIIKSVPEKIFKKLAI</sequence>
<gene>
    <name evidence="3" type="ORF">ACFSM5_02275</name>
</gene>
<dbReference type="PROSITE" id="PS00061">
    <property type="entry name" value="ADH_SHORT"/>
    <property type="match status" value="1"/>
</dbReference>
<evidence type="ECO:0000313" key="3">
    <source>
        <dbReference type="EMBL" id="MFD2261696.1"/>
    </source>
</evidence>
<dbReference type="Gene3D" id="3.40.50.720">
    <property type="entry name" value="NAD(P)-binding Rossmann-like Domain"/>
    <property type="match status" value="1"/>
</dbReference>
<accession>A0ABW5DQ76</accession>
<keyword evidence="4" id="KW-1185">Reference proteome</keyword>
<dbReference type="Proteomes" id="UP001597295">
    <property type="component" value="Unassembled WGS sequence"/>
</dbReference>
<protein>
    <submittedName>
        <fullName evidence="3">SDR family NAD(P)-dependent oxidoreductase</fullName>
    </submittedName>
</protein>
<dbReference type="EMBL" id="JBHUIP010000003">
    <property type="protein sequence ID" value="MFD2261696.1"/>
    <property type="molecule type" value="Genomic_DNA"/>
</dbReference>
<dbReference type="RefSeq" id="WP_379874612.1">
    <property type="nucleotide sequence ID" value="NZ_JBHUIP010000003.1"/>
</dbReference>
<evidence type="ECO:0000313" key="4">
    <source>
        <dbReference type="Proteomes" id="UP001597295"/>
    </source>
</evidence>
<comment type="caution">
    <text evidence="3">The sequence shown here is derived from an EMBL/GenBank/DDBJ whole genome shotgun (WGS) entry which is preliminary data.</text>
</comment>
<dbReference type="Pfam" id="PF00106">
    <property type="entry name" value="adh_short"/>
    <property type="match status" value="1"/>
</dbReference>
<dbReference type="InterPro" id="IPR002347">
    <property type="entry name" value="SDR_fam"/>
</dbReference>
<dbReference type="SUPFAM" id="SSF51735">
    <property type="entry name" value="NAD(P)-binding Rossmann-fold domains"/>
    <property type="match status" value="1"/>
</dbReference>
<name>A0ABW5DQ76_9PROT</name>
<evidence type="ECO:0000256" key="2">
    <source>
        <dbReference type="ARBA" id="ARBA00023002"/>
    </source>
</evidence>
<dbReference type="InterPro" id="IPR020904">
    <property type="entry name" value="Sc_DH/Rdtase_CS"/>
</dbReference>
<dbReference type="InterPro" id="IPR036291">
    <property type="entry name" value="NAD(P)-bd_dom_sf"/>
</dbReference>
<proteinExistence type="inferred from homology"/>
<comment type="similarity">
    <text evidence="1">Belongs to the short-chain dehydrogenases/reductases (SDR) family.</text>
</comment>
<reference evidence="4" key="1">
    <citation type="journal article" date="2019" name="Int. J. Syst. Evol. Microbiol.">
        <title>The Global Catalogue of Microorganisms (GCM) 10K type strain sequencing project: providing services to taxonomists for standard genome sequencing and annotation.</title>
        <authorList>
            <consortium name="The Broad Institute Genomics Platform"/>
            <consortium name="The Broad Institute Genome Sequencing Center for Infectious Disease"/>
            <person name="Wu L."/>
            <person name="Ma J."/>
        </authorList>
    </citation>
    <scope>NUCLEOTIDE SEQUENCE [LARGE SCALE GENOMIC DNA]</scope>
    <source>
        <strain evidence="4">CGMCC 1.19062</strain>
    </source>
</reference>